<keyword evidence="2" id="KW-1185">Reference proteome</keyword>
<sequence>MSMRLCGSLHRSPHSECLLSRCRSEGESSRSVSSLVRFCFVTAQYWLLRLRRLASLQMPVVALKPAAGPGRPRCQDEHLPAAATCGCHHRARETAARDACPLSVCRVNEETLGSPGPPDPIPEGQLIHVVEHLKKLSLQPDP</sequence>
<dbReference type="Proteomes" id="UP000322234">
    <property type="component" value="Unassembled WGS sequence"/>
</dbReference>
<gene>
    <name evidence="1" type="ORF">E5288_WYG018248</name>
</gene>
<proteinExistence type="predicted"/>
<dbReference type="AlphaFoldDB" id="A0A6B0S1D4"/>
<dbReference type="EMBL" id="VBQZ03000143">
    <property type="protein sequence ID" value="MXQ95712.1"/>
    <property type="molecule type" value="Genomic_DNA"/>
</dbReference>
<reference evidence="1" key="1">
    <citation type="submission" date="2019-10" db="EMBL/GenBank/DDBJ databases">
        <title>The sequence and de novo assembly of the wild yak genome.</title>
        <authorList>
            <person name="Liu Y."/>
        </authorList>
    </citation>
    <scope>NUCLEOTIDE SEQUENCE [LARGE SCALE GENOMIC DNA]</scope>
    <source>
        <strain evidence="1">WY2019</strain>
    </source>
</reference>
<evidence type="ECO:0000313" key="2">
    <source>
        <dbReference type="Proteomes" id="UP000322234"/>
    </source>
</evidence>
<protein>
    <submittedName>
        <fullName evidence="1">Uncharacterized protein</fullName>
    </submittedName>
</protein>
<organism evidence="1 2">
    <name type="scientific">Bos mutus</name>
    <name type="common">wild yak</name>
    <dbReference type="NCBI Taxonomy" id="72004"/>
    <lineage>
        <taxon>Eukaryota</taxon>
        <taxon>Metazoa</taxon>
        <taxon>Chordata</taxon>
        <taxon>Craniata</taxon>
        <taxon>Vertebrata</taxon>
        <taxon>Euteleostomi</taxon>
        <taxon>Mammalia</taxon>
        <taxon>Eutheria</taxon>
        <taxon>Laurasiatheria</taxon>
        <taxon>Artiodactyla</taxon>
        <taxon>Ruminantia</taxon>
        <taxon>Pecora</taxon>
        <taxon>Bovidae</taxon>
        <taxon>Bovinae</taxon>
        <taxon>Bos</taxon>
    </lineage>
</organism>
<comment type="caution">
    <text evidence="1">The sequence shown here is derived from an EMBL/GenBank/DDBJ whole genome shotgun (WGS) entry which is preliminary data.</text>
</comment>
<evidence type="ECO:0000313" key="1">
    <source>
        <dbReference type="EMBL" id="MXQ95712.1"/>
    </source>
</evidence>
<accession>A0A6B0S1D4</accession>
<name>A0A6B0S1D4_9CETA</name>